<dbReference type="SUPFAM" id="SSF56112">
    <property type="entry name" value="Protein kinase-like (PK-like)"/>
    <property type="match status" value="1"/>
</dbReference>
<dbReference type="Proteomes" id="UP000460435">
    <property type="component" value="Unassembled WGS sequence"/>
</dbReference>
<keyword evidence="2" id="KW-0808">Transferase</keyword>
<reference evidence="2 3" key="1">
    <citation type="submission" date="2019-11" db="EMBL/GenBank/DDBJ databases">
        <authorList>
            <person name="Li X.-J."/>
            <person name="Feng X.-M."/>
        </authorList>
    </citation>
    <scope>NUCLEOTIDE SEQUENCE [LARGE SCALE GENOMIC DNA]</scope>
    <source>
        <strain evidence="2 3">XMNu-373</strain>
    </source>
</reference>
<keyword evidence="3" id="KW-1185">Reference proteome</keyword>
<dbReference type="GO" id="GO:0016740">
    <property type="term" value="F:transferase activity"/>
    <property type="evidence" value="ECO:0007669"/>
    <property type="project" value="UniProtKB-KW"/>
</dbReference>
<evidence type="ECO:0000313" key="2">
    <source>
        <dbReference type="EMBL" id="NDL60226.1"/>
    </source>
</evidence>
<dbReference type="InterPro" id="IPR011009">
    <property type="entry name" value="Kinase-like_dom_sf"/>
</dbReference>
<organism evidence="2 3">
    <name type="scientific">Phytoactinopolyspora mesophila</name>
    <dbReference type="NCBI Taxonomy" id="2650750"/>
    <lineage>
        <taxon>Bacteria</taxon>
        <taxon>Bacillati</taxon>
        <taxon>Actinomycetota</taxon>
        <taxon>Actinomycetes</taxon>
        <taxon>Jiangellales</taxon>
        <taxon>Jiangellaceae</taxon>
        <taxon>Phytoactinopolyspora</taxon>
    </lineage>
</organism>
<evidence type="ECO:0000313" key="3">
    <source>
        <dbReference type="Proteomes" id="UP000460435"/>
    </source>
</evidence>
<protein>
    <submittedName>
        <fullName evidence="2">Phosphotransferase</fullName>
    </submittedName>
</protein>
<comment type="caution">
    <text evidence="2">The sequence shown here is derived from an EMBL/GenBank/DDBJ whole genome shotgun (WGS) entry which is preliminary data.</text>
</comment>
<sequence>MSNWEFVKDRTATQGSVWRSSDGLLYKRTGGEDLRREIEFQRLAAGFGFPVAEIVDRGRENGRYFVIERSLGTTSLHDKALADAQRDGRISDHVIGLAATISSRLLRAQATHPLPAASWFEKAAFAADVFRENPDLDTPRVHDAVKRALDRTAALPTVHGHLDYGLPNLLVNGVIDWQHHGSIPLGYDVYPALDIVRFKGGGKGYSVSPAQRTAYMSTLDETTADLIGRPVSEHLGDFMFVKCFFFLALMRPTDSTRPDKHVKWQYRRALFTMGLEQYESSNTIDTDSFPTLAEFADGYR</sequence>
<dbReference type="EMBL" id="WLZY01000010">
    <property type="protein sequence ID" value="NDL60226.1"/>
    <property type="molecule type" value="Genomic_DNA"/>
</dbReference>
<gene>
    <name evidence="2" type="ORF">F7O44_24435</name>
</gene>
<name>A0A7K3MAD6_9ACTN</name>
<dbReference type="InterPro" id="IPR002575">
    <property type="entry name" value="Aminoglycoside_PTrfase"/>
</dbReference>
<dbReference type="RefSeq" id="WP_162452924.1">
    <property type="nucleotide sequence ID" value="NZ_WLZY01000010.1"/>
</dbReference>
<accession>A0A7K3MAD6</accession>
<evidence type="ECO:0000259" key="1">
    <source>
        <dbReference type="Pfam" id="PF01636"/>
    </source>
</evidence>
<dbReference type="AlphaFoldDB" id="A0A7K3MAD6"/>
<feature type="domain" description="Aminoglycoside phosphotransferase" evidence="1">
    <location>
        <begin position="32"/>
        <end position="199"/>
    </location>
</feature>
<dbReference type="Pfam" id="PF01636">
    <property type="entry name" value="APH"/>
    <property type="match status" value="1"/>
</dbReference>
<proteinExistence type="predicted"/>